<name>A0A1F5YYV5_9BACT</name>
<sequence length="182" mass="19632">MKRLTGSLLPAITLVFLLSLPARADYNHNFTGASKCRVCHMSAKKGDQFGVWKASKHAQAYQVLTTPEAKAVAEKAGQGGKNPAENPACIKCHITGWDAPAAKLGAKYDKTEGVGCESCHGPGEDYSPIKVMKDKALATAAGMTLPKKEDCTKCHNSQSPTYKAFDYDTFFKKIAHDNPETP</sequence>
<protein>
    <recommendedName>
        <fullName evidence="2">Cytochrome c-552/4 domain-containing protein</fullName>
    </recommendedName>
</protein>
<proteinExistence type="predicted"/>
<reference evidence="3 4" key="1">
    <citation type="journal article" date="2016" name="Nat. Commun.">
        <title>Thousands of microbial genomes shed light on interconnected biogeochemical processes in an aquifer system.</title>
        <authorList>
            <person name="Anantharaman K."/>
            <person name="Brown C.T."/>
            <person name="Hug L.A."/>
            <person name="Sharon I."/>
            <person name="Castelle C.J."/>
            <person name="Probst A.J."/>
            <person name="Thomas B.C."/>
            <person name="Singh A."/>
            <person name="Wilkins M.J."/>
            <person name="Karaoz U."/>
            <person name="Brodie E.L."/>
            <person name="Williams K.H."/>
            <person name="Hubbard S.S."/>
            <person name="Banfield J.F."/>
        </authorList>
    </citation>
    <scope>NUCLEOTIDE SEQUENCE [LARGE SCALE GENOMIC DNA]</scope>
</reference>
<keyword evidence="1" id="KW-0732">Signal</keyword>
<organism evidence="3 4">
    <name type="scientific">Candidatus Glassbacteria bacterium RIFCSPLOWO2_12_FULL_58_11</name>
    <dbReference type="NCBI Taxonomy" id="1817867"/>
    <lineage>
        <taxon>Bacteria</taxon>
        <taxon>Candidatus Glassiibacteriota</taxon>
    </lineage>
</organism>
<feature type="domain" description="Cytochrome c-552/4" evidence="2">
    <location>
        <begin position="35"/>
        <end position="121"/>
    </location>
</feature>
<dbReference type="InterPro" id="IPR023155">
    <property type="entry name" value="Cyt_c-552/4"/>
</dbReference>
<gene>
    <name evidence="3" type="ORF">A3F83_15330</name>
</gene>
<accession>A0A1F5YYV5</accession>
<dbReference type="InterPro" id="IPR036280">
    <property type="entry name" value="Multihaem_cyt_sf"/>
</dbReference>
<evidence type="ECO:0000259" key="2">
    <source>
        <dbReference type="Pfam" id="PF13435"/>
    </source>
</evidence>
<feature type="signal peptide" evidence="1">
    <location>
        <begin position="1"/>
        <end position="24"/>
    </location>
</feature>
<feature type="chain" id="PRO_5009522715" description="Cytochrome c-552/4 domain-containing protein" evidence="1">
    <location>
        <begin position="25"/>
        <end position="182"/>
    </location>
</feature>
<dbReference type="Proteomes" id="UP000179129">
    <property type="component" value="Unassembled WGS sequence"/>
</dbReference>
<dbReference type="Gene3D" id="1.10.1130.10">
    <property type="entry name" value="Flavocytochrome C3, Chain A"/>
    <property type="match status" value="1"/>
</dbReference>
<dbReference type="EMBL" id="MFIX01000060">
    <property type="protein sequence ID" value="OGG05361.1"/>
    <property type="molecule type" value="Genomic_DNA"/>
</dbReference>
<evidence type="ECO:0000313" key="3">
    <source>
        <dbReference type="EMBL" id="OGG05361.1"/>
    </source>
</evidence>
<dbReference type="STRING" id="1817867.A3F83_15330"/>
<dbReference type="SUPFAM" id="SSF48695">
    <property type="entry name" value="Multiheme cytochromes"/>
    <property type="match status" value="1"/>
</dbReference>
<comment type="caution">
    <text evidence="3">The sequence shown here is derived from an EMBL/GenBank/DDBJ whole genome shotgun (WGS) entry which is preliminary data.</text>
</comment>
<evidence type="ECO:0000313" key="4">
    <source>
        <dbReference type="Proteomes" id="UP000179129"/>
    </source>
</evidence>
<dbReference type="AlphaFoldDB" id="A0A1F5YYV5"/>
<evidence type="ECO:0000256" key="1">
    <source>
        <dbReference type="SAM" id="SignalP"/>
    </source>
</evidence>
<dbReference type="Pfam" id="PF13435">
    <property type="entry name" value="Cytochrome_C554"/>
    <property type="match status" value="1"/>
</dbReference>